<protein>
    <submittedName>
        <fullName evidence="3">Uncharacterized protein</fullName>
    </submittedName>
</protein>
<evidence type="ECO:0000313" key="2">
    <source>
        <dbReference type="Proteomes" id="UP000887574"/>
    </source>
</evidence>
<reference evidence="3" key="1">
    <citation type="submission" date="2022-11" db="UniProtKB">
        <authorList>
            <consortium name="WormBaseParasite"/>
        </authorList>
    </citation>
    <scope>IDENTIFICATION</scope>
</reference>
<organism evidence="2 3">
    <name type="scientific">Ditylenchus dipsaci</name>
    <dbReference type="NCBI Taxonomy" id="166011"/>
    <lineage>
        <taxon>Eukaryota</taxon>
        <taxon>Metazoa</taxon>
        <taxon>Ecdysozoa</taxon>
        <taxon>Nematoda</taxon>
        <taxon>Chromadorea</taxon>
        <taxon>Rhabditida</taxon>
        <taxon>Tylenchina</taxon>
        <taxon>Tylenchomorpha</taxon>
        <taxon>Sphaerularioidea</taxon>
        <taxon>Anguinidae</taxon>
        <taxon>Anguininae</taxon>
        <taxon>Ditylenchus</taxon>
    </lineage>
</organism>
<dbReference type="Proteomes" id="UP000887574">
    <property type="component" value="Unplaced"/>
</dbReference>
<evidence type="ECO:0000256" key="1">
    <source>
        <dbReference type="SAM" id="Phobius"/>
    </source>
</evidence>
<keyword evidence="1" id="KW-1133">Transmembrane helix</keyword>
<dbReference type="WBParaSite" id="jg9343">
    <property type="protein sequence ID" value="jg9343"/>
    <property type="gene ID" value="jg9343"/>
</dbReference>
<sequence>MALLVQNETNGYEWHTIFYIIAGSLVFSNAVFCVYATDQPCEFTKITKQSRMAENEKKMELLWTKPFETVYSSLIDCNSF</sequence>
<keyword evidence="1" id="KW-0472">Membrane</keyword>
<keyword evidence="2" id="KW-1185">Reference proteome</keyword>
<keyword evidence="1" id="KW-0812">Transmembrane</keyword>
<name>A0A915EV67_9BILA</name>
<proteinExistence type="predicted"/>
<accession>A0A915EV67</accession>
<dbReference type="AlphaFoldDB" id="A0A915EV67"/>
<evidence type="ECO:0000313" key="3">
    <source>
        <dbReference type="WBParaSite" id="jg9343"/>
    </source>
</evidence>
<feature type="transmembrane region" description="Helical" evidence="1">
    <location>
        <begin position="16"/>
        <end position="36"/>
    </location>
</feature>